<proteinExistence type="predicted"/>
<feature type="compositionally biased region" description="Basic and acidic residues" evidence="10">
    <location>
        <begin position="413"/>
        <end position="423"/>
    </location>
</feature>
<feature type="compositionally biased region" description="Acidic residues" evidence="10">
    <location>
        <begin position="140"/>
        <end position="151"/>
    </location>
</feature>
<evidence type="ECO:0000256" key="2">
    <source>
        <dbReference type="ARBA" id="ARBA00022723"/>
    </source>
</evidence>
<keyword evidence="4 9" id="KW-0863">Zinc-finger</keyword>
<evidence type="ECO:0000256" key="6">
    <source>
        <dbReference type="ARBA" id="ARBA00023015"/>
    </source>
</evidence>
<evidence type="ECO:0000256" key="4">
    <source>
        <dbReference type="ARBA" id="ARBA00022771"/>
    </source>
</evidence>
<evidence type="ECO:0000256" key="7">
    <source>
        <dbReference type="ARBA" id="ARBA00023163"/>
    </source>
</evidence>
<keyword evidence="3" id="KW-0677">Repeat</keyword>
<feature type="region of interest" description="Disordered" evidence="10">
    <location>
        <begin position="176"/>
        <end position="515"/>
    </location>
</feature>
<feature type="compositionally biased region" description="Basic residues" evidence="10">
    <location>
        <begin position="118"/>
        <end position="130"/>
    </location>
</feature>
<dbReference type="SMART" id="SM00355">
    <property type="entry name" value="ZnF_C2H2"/>
    <property type="match status" value="12"/>
</dbReference>
<dbReference type="Gene3D" id="3.30.160.60">
    <property type="entry name" value="Classic Zinc Finger"/>
    <property type="match status" value="10"/>
</dbReference>
<dbReference type="Proteomes" id="UP000762676">
    <property type="component" value="Unassembled WGS sequence"/>
</dbReference>
<feature type="compositionally biased region" description="Basic and acidic residues" evidence="10">
    <location>
        <begin position="359"/>
        <end position="378"/>
    </location>
</feature>
<feature type="domain" description="C2H2-type" evidence="11">
    <location>
        <begin position="760"/>
        <end position="787"/>
    </location>
</feature>
<evidence type="ECO:0000256" key="5">
    <source>
        <dbReference type="ARBA" id="ARBA00022833"/>
    </source>
</evidence>
<feature type="compositionally biased region" description="Polar residues" evidence="10">
    <location>
        <begin position="213"/>
        <end position="230"/>
    </location>
</feature>
<feature type="domain" description="C2H2-type" evidence="11">
    <location>
        <begin position="650"/>
        <end position="677"/>
    </location>
</feature>
<name>A0AAV4IBW3_9GAST</name>
<accession>A0AAV4IBW3</accession>
<dbReference type="GO" id="GO:0001228">
    <property type="term" value="F:DNA-binding transcription activator activity, RNA polymerase II-specific"/>
    <property type="evidence" value="ECO:0007669"/>
    <property type="project" value="TreeGrafter"/>
</dbReference>
<dbReference type="Pfam" id="PF13894">
    <property type="entry name" value="zf-C2H2_4"/>
    <property type="match status" value="1"/>
</dbReference>
<feature type="compositionally biased region" description="Basic and acidic residues" evidence="10">
    <location>
        <begin position="340"/>
        <end position="350"/>
    </location>
</feature>
<comment type="caution">
    <text evidence="12">The sequence shown here is derived from an EMBL/GenBank/DDBJ whole genome shotgun (WGS) entry which is preliminary data.</text>
</comment>
<feature type="compositionally biased region" description="Polar residues" evidence="10">
    <location>
        <begin position="243"/>
        <end position="257"/>
    </location>
</feature>
<evidence type="ECO:0000256" key="9">
    <source>
        <dbReference type="PROSITE-ProRule" id="PRU00042"/>
    </source>
</evidence>
<gene>
    <name evidence="12" type="ORF">ElyMa_002969500</name>
</gene>
<dbReference type="GO" id="GO:0008270">
    <property type="term" value="F:zinc ion binding"/>
    <property type="evidence" value="ECO:0007669"/>
    <property type="project" value="UniProtKB-KW"/>
</dbReference>
<feature type="compositionally biased region" description="Basic residues" evidence="10">
    <location>
        <begin position="502"/>
        <end position="515"/>
    </location>
</feature>
<feature type="compositionally biased region" description="Basic and acidic residues" evidence="10">
    <location>
        <begin position="430"/>
        <end position="458"/>
    </location>
</feature>
<feature type="domain" description="C2H2-type" evidence="11">
    <location>
        <begin position="816"/>
        <end position="843"/>
    </location>
</feature>
<feature type="domain" description="C2H2-type" evidence="11">
    <location>
        <begin position="678"/>
        <end position="705"/>
    </location>
</feature>
<keyword evidence="2" id="KW-0479">Metal-binding</keyword>
<dbReference type="PANTHER" id="PTHR24393">
    <property type="entry name" value="ZINC FINGER PROTEIN"/>
    <property type="match status" value="1"/>
</dbReference>
<keyword evidence="5" id="KW-0862">Zinc</keyword>
<evidence type="ECO:0000259" key="11">
    <source>
        <dbReference type="PROSITE" id="PS50157"/>
    </source>
</evidence>
<feature type="domain" description="C2H2-type" evidence="11">
    <location>
        <begin position="706"/>
        <end position="728"/>
    </location>
</feature>
<feature type="domain" description="C2H2-type" evidence="11">
    <location>
        <begin position="524"/>
        <end position="552"/>
    </location>
</feature>
<keyword evidence="13" id="KW-1185">Reference proteome</keyword>
<dbReference type="PANTHER" id="PTHR24393:SF34">
    <property type="entry name" value="PR_SET DOMAIN 13"/>
    <property type="match status" value="1"/>
</dbReference>
<dbReference type="FunFam" id="3.30.160.60:FF:000065">
    <property type="entry name" value="B-cell CLL/lymphoma 6, member B"/>
    <property type="match status" value="1"/>
</dbReference>
<keyword evidence="8" id="KW-0539">Nucleus</keyword>
<dbReference type="FunFam" id="3.30.160.60:FF:000512">
    <property type="entry name" value="zinc finger protein 197 isoform X1"/>
    <property type="match status" value="1"/>
</dbReference>
<evidence type="ECO:0000313" key="13">
    <source>
        <dbReference type="Proteomes" id="UP000762676"/>
    </source>
</evidence>
<dbReference type="FunFam" id="3.30.160.60:FF:000688">
    <property type="entry name" value="zinc finger protein 197 isoform X1"/>
    <property type="match status" value="1"/>
</dbReference>
<organism evidence="12 13">
    <name type="scientific">Elysia marginata</name>
    <dbReference type="NCBI Taxonomy" id="1093978"/>
    <lineage>
        <taxon>Eukaryota</taxon>
        <taxon>Metazoa</taxon>
        <taxon>Spiralia</taxon>
        <taxon>Lophotrochozoa</taxon>
        <taxon>Mollusca</taxon>
        <taxon>Gastropoda</taxon>
        <taxon>Heterobranchia</taxon>
        <taxon>Euthyneura</taxon>
        <taxon>Panpulmonata</taxon>
        <taxon>Sacoglossa</taxon>
        <taxon>Placobranchoidea</taxon>
        <taxon>Plakobranchidae</taxon>
        <taxon>Elysia</taxon>
    </lineage>
</organism>
<dbReference type="GO" id="GO:0005634">
    <property type="term" value="C:nucleus"/>
    <property type="evidence" value="ECO:0007669"/>
    <property type="project" value="UniProtKB-SubCell"/>
</dbReference>
<feature type="compositionally biased region" description="Basic and acidic residues" evidence="10">
    <location>
        <begin position="491"/>
        <end position="501"/>
    </location>
</feature>
<evidence type="ECO:0000256" key="3">
    <source>
        <dbReference type="ARBA" id="ARBA00022737"/>
    </source>
</evidence>
<dbReference type="FunFam" id="3.30.160.60:FF:000446">
    <property type="entry name" value="Zinc finger protein"/>
    <property type="match status" value="1"/>
</dbReference>
<feature type="domain" description="C2H2-type" evidence="11">
    <location>
        <begin position="788"/>
        <end position="815"/>
    </location>
</feature>
<evidence type="ECO:0000256" key="8">
    <source>
        <dbReference type="ARBA" id="ARBA00023242"/>
    </source>
</evidence>
<dbReference type="InterPro" id="IPR036236">
    <property type="entry name" value="Znf_C2H2_sf"/>
</dbReference>
<feature type="domain" description="C2H2-type" evidence="11">
    <location>
        <begin position="874"/>
        <end position="894"/>
    </location>
</feature>
<evidence type="ECO:0000256" key="10">
    <source>
        <dbReference type="SAM" id="MobiDB-lite"/>
    </source>
</evidence>
<dbReference type="PROSITE" id="PS00028">
    <property type="entry name" value="ZINC_FINGER_C2H2_1"/>
    <property type="match status" value="8"/>
</dbReference>
<sequence length="1031" mass="115746">MSFEGDEELLKKWPEFCSFAQEALKSKGQGSSSAENASLFLNLMKSQKMDIYEEHGFGAKLAEKLDELIKKTEQMCLLNVVELYESFKQQMMIKHMTSCTVNLKSIDDYMTTPIKTGKGGKKVCKKRKSSAVKSSPPSDNEAEEEILNSEDQELGRGKRKKIRKLKFEFSEESPFSYKATESQQNKPDSSKKICNGKSSKIESPIKASKSIRTETQQNKSDSSKKISNGKPSKIKNPIKASKSIRTNSDRAVTNSKMKSGGGLNAKNLVQKKTSSNPKKSSKLKGTSKSKEPPKGPVKSNGDSSVTEAVVERGSKGVDLDMSVEEEAEHSSVLDKVSGIKSERDLPHEVAENGGVNDLSKPKEENLDEKAKDGEEPCCTHDSAIPHGALKVEDSGETITGKNVKHPCVTGSDGKIEDEKKQHVGENGTEDESKGSTSAEKDHVQSMSTHDDHPTKETDTVATGNGEVGDGSLMNTSTDVNKSKPVKKKTKKVVEGKESEKKVRSRKGRGPQKTPKKFPWSLVPIVCAMCKTRYSTYSTLRRHWTKCHSEDKKFDRLNPPKLMLCTVCDETFSWPREFLKHYREHAANEEISVEKVRPVKFVGERTDFPCDKMVPITCSVCKKQINGEGVIYSHWKKEHKTEPNEKPPPLFHCDQCGQDFDAPRKFRLHYRIHTGAKPHECETCCKTFRTFSDLTSHMLCHNESKEHKCEICGKAFVSQKILNRHMKGHLFPHVCEVCGKSYPSKYSLSLHVKIHTGEKPHKCEFCGVAFIQAGSLKLHRRLHLGDKPHVCETCGMRFNSMSHLRTHKRVHTGEKPYKCDKCPYAAASSSRLKDHATVHKDEKPHVCKVPGCGRRYKRLSHLIFHHSKHAGIKPYVCKTCGAAFKLSSELSLHRRQDACALYIKEGGQEVVQPEWSEDPPKETITDYNLLVAKPEDTLDNGVELKEETQTVYIYHNVEGQEGFQEVGDDGQQIIGLDGASHTEIKFEGQLEGQEEYEQQIVIQIVREPGQEDEDIVLSKEELERIVRLSQQM</sequence>
<protein>
    <submittedName>
        <fullName evidence="12">Zinc finger protein 16</fullName>
    </submittedName>
</protein>
<evidence type="ECO:0000256" key="1">
    <source>
        <dbReference type="ARBA" id="ARBA00004123"/>
    </source>
</evidence>
<feature type="domain" description="C2H2-type" evidence="11">
    <location>
        <begin position="844"/>
        <end position="873"/>
    </location>
</feature>
<comment type="subcellular location">
    <subcellularLocation>
        <location evidence="1">Nucleus</location>
    </subcellularLocation>
</comment>
<keyword evidence="7" id="KW-0804">Transcription</keyword>
<keyword evidence="6" id="KW-0805">Transcription regulation</keyword>
<dbReference type="SUPFAM" id="SSF57667">
    <property type="entry name" value="beta-beta-alpha zinc fingers"/>
    <property type="match status" value="4"/>
</dbReference>
<dbReference type="AlphaFoldDB" id="A0AAV4IBW3"/>
<dbReference type="Pfam" id="PF00096">
    <property type="entry name" value="zf-C2H2"/>
    <property type="match status" value="3"/>
</dbReference>
<feature type="region of interest" description="Disordered" evidence="10">
    <location>
        <begin position="117"/>
        <end position="151"/>
    </location>
</feature>
<dbReference type="InterPro" id="IPR013087">
    <property type="entry name" value="Znf_C2H2_type"/>
</dbReference>
<dbReference type="PROSITE" id="PS50157">
    <property type="entry name" value="ZINC_FINGER_C2H2_2"/>
    <property type="match status" value="11"/>
</dbReference>
<feature type="compositionally biased region" description="Basic and acidic residues" evidence="10">
    <location>
        <begin position="309"/>
        <end position="318"/>
    </location>
</feature>
<evidence type="ECO:0000313" key="12">
    <source>
        <dbReference type="EMBL" id="GFS06626.1"/>
    </source>
</evidence>
<dbReference type="EMBL" id="BMAT01006117">
    <property type="protein sequence ID" value="GFS06626.1"/>
    <property type="molecule type" value="Genomic_DNA"/>
</dbReference>
<feature type="domain" description="C2H2-type" evidence="11">
    <location>
        <begin position="732"/>
        <end position="759"/>
    </location>
</feature>
<feature type="domain" description="C2H2-type" evidence="11">
    <location>
        <begin position="562"/>
        <end position="589"/>
    </location>
</feature>
<reference evidence="12 13" key="1">
    <citation type="journal article" date="2021" name="Elife">
        <title>Chloroplast acquisition without the gene transfer in kleptoplastic sea slugs, Plakobranchus ocellatus.</title>
        <authorList>
            <person name="Maeda T."/>
            <person name="Takahashi S."/>
            <person name="Yoshida T."/>
            <person name="Shimamura S."/>
            <person name="Takaki Y."/>
            <person name="Nagai Y."/>
            <person name="Toyoda A."/>
            <person name="Suzuki Y."/>
            <person name="Arimoto A."/>
            <person name="Ishii H."/>
            <person name="Satoh N."/>
            <person name="Nishiyama T."/>
            <person name="Hasebe M."/>
            <person name="Maruyama T."/>
            <person name="Minagawa J."/>
            <person name="Obokata J."/>
            <person name="Shigenobu S."/>
        </authorList>
    </citation>
    <scope>NUCLEOTIDE SEQUENCE [LARGE SCALE GENOMIC DNA]</scope>
</reference>
<dbReference type="GO" id="GO:0000978">
    <property type="term" value="F:RNA polymerase II cis-regulatory region sequence-specific DNA binding"/>
    <property type="evidence" value="ECO:0007669"/>
    <property type="project" value="TreeGrafter"/>
</dbReference>